<dbReference type="Pfam" id="PF00583">
    <property type="entry name" value="Acetyltransf_1"/>
    <property type="match status" value="1"/>
</dbReference>
<proteinExistence type="predicted"/>
<protein>
    <submittedName>
        <fullName evidence="2">GNAT family N-acetyltransferase</fullName>
    </submittedName>
</protein>
<dbReference type="SUPFAM" id="SSF55729">
    <property type="entry name" value="Acyl-CoA N-acyltransferases (Nat)"/>
    <property type="match status" value="1"/>
</dbReference>
<evidence type="ECO:0000259" key="1">
    <source>
        <dbReference type="PROSITE" id="PS51186"/>
    </source>
</evidence>
<dbReference type="CDD" id="cd04301">
    <property type="entry name" value="NAT_SF"/>
    <property type="match status" value="1"/>
</dbReference>
<dbReference type="Proteomes" id="UP001500751">
    <property type="component" value="Unassembled WGS sequence"/>
</dbReference>
<evidence type="ECO:0000313" key="2">
    <source>
        <dbReference type="EMBL" id="GAA2038940.1"/>
    </source>
</evidence>
<keyword evidence="3" id="KW-1185">Reference proteome</keyword>
<reference evidence="2 3" key="1">
    <citation type="journal article" date="2019" name="Int. J. Syst. Evol. Microbiol.">
        <title>The Global Catalogue of Microorganisms (GCM) 10K type strain sequencing project: providing services to taxonomists for standard genome sequencing and annotation.</title>
        <authorList>
            <consortium name="The Broad Institute Genomics Platform"/>
            <consortium name="The Broad Institute Genome Sequencing Center for Infectious Disease"/>
            <person name="Wu L."/>
            <person name="Ma J."/>
        </authorList>
    </citation>
    <scope>NUCLEOTIDE SEQUENCE [LARGE SCALE GENOMIC DNA]</scope>
    <source>
        <strain evidence="2 3">JCM 16014</strain>
    </source>
</reference>
<dbReference type="InterPro" id="IPR016181">
    <property type="entry name" value="Acyl_CoA_acyltransferase"/>
</dbReference>
<gene>
    <name evidence="2" type="ORF">GCM10009839_45830</name>
</gene>
<sequence>MDVDVRFVGPDDKPVIASLMQLYLHDSSEFEPLELSTHGLFDFPWLDSYFSALGREAYLVTVGGRPAGFALVRNDVPGDEGAWNLAEFFIVRGYRGKGVAAQAVRMVLARHPGRWTLSWLVANTPAARFWPRLVDAVAVGPVVRAEGRPPDVPAPTVRVRFRFEN</sequence>
<comment type="caution">
    <text evidence="2">The sequence shown here is derived from an EMBL/GenBank/DDBJ whole genome shotgun (WGS) entry which is preliminary data.</text>
</comment>
<dbReference type="Gene3D" id="3.40.630.30">
    <property type="match status" value="1"/>
</dbReference>
<dbReference type="RefSeq" id="WP_344667686.1">
    <property type="nucleotide sequence ID" value="NZ_BAAAQN010000027.1"/>
</dbReference>
<accession>A0ABN2UKG2</accession>
<name>A0ABN2UKG2_9ACTN</name>
<dbReference type="InterPro" id="IPR000182">
    <property type="entry name" value="GNAT_dom"/>
</dbReference>
<feature type="domain" description="N-acetyltransferase" evidence="1">
    <location>
        <begin position="3"/>
        <end position="164"/>
    </location>
</feature>
<dbReference type="PROSITE" id="PS51186">
    <property type="entry name" value="GNAT"/>
    <property type="match status" value="1"/>
</dbReference>
<organism evidence="2 3">
    <name type="scientific">Catenulispora yoronensis</name>
    <dbReference type="NCBI Taxonomy" id="450799"/>
    <lineage>
        <taxon>Bacteria</taxon>
        <taxon>Bacillati</taxon>
        <taxon>Actinomycetota</taxon>
        <taxon>Actinomycetes</taxon>
        <taxon>Catenulisporales</taxon>
        <taxon>Catenulisporaceae</taxon>
        <taxon>Catenulispora</taxon>
    </lineage>
</organism>
<dbReference type="EMBL" id="BAAAQN010000027">
    <property type="protein sequence ID" value="GAA2038940.1"/>
    <property type="molecule type" value="Genomic_DNA"/>
</dbReference>
<evidence type="ECO:0000313" key="3">
    <source>
        <dbReference type="Proteomes" id="UP001500751"/>
    </source>
</evidence>